<evidence type="ECO:0000313" key="1">
    <source>
        <dbReference type="EMBL" id="KAI5062728.1"/>
    </source>
</evidence>
<reference evidence="1" key="1">
    <citation type="submission" date="2021-01" db="EMBL/GenBank/DDBJ databases">
        <title>Adiantum capillus-veneris genome.</title>
        <authorList>
            <person name="Fang Y."/>
            <person name="Liao Q."/>
        </authorList>
    </citation>
    <scope>NUCLEOTIDE SEQUENCE</scope>
    <source>
        <strain evidence="1">H3</strain>
        <tissue evidence="1">Leaf</tissue>
    </source>
</reference>
<evidence type="ECO:0000313" key="2">
    <source>
        <dbReference type="Proteomes" id="UP000886520"/>
    </source>
</evidence>
<gene>
    <name evidence="1" type="ORF">GOP47_0023267</name>
</gene>
<name>A0A9D4U763_ADICA</name>
<dbReference type="AlphaFoldDB" id="A0A9D4U763"/>
<dbReference type="EMBL" id="JABFUD020000022">
    <property type="protein sequence ID" value="KAI5062728.1"/>
    <property type="molecule type" value="Genomic_DNA"/>
</dbReference>
<dbReference type="OrthoDB" id="1262810at2759"/>
<protein>
    <submittedName>
        <fullName evidence="1">Uncharacterized protein</fullName>
    </submittedName>
</protein>
<proteinExistence type="predicted"/>
<accession>A0A9D4U763</accession>
<dbReference type="Proteomes" id="UP000886520">
    <property type="component" value="Chromosome 22"/>
</dbReference>
<keyword evidence="2" id="KW-1185">Reference proteome</keyword>
<comment type="caution">
    <text evidence="1">The sequence shown here is derived from an EMBL/GenBank/DDBJ whole genome shotgun (WGS) entry which is preliminary data.</text>
</comment>
<organism evidence="1 2">
    <name type="scientific">Adiantum capillus-veneris</name>
    <name type="common">Maidenhair fern</name>
    <dbReference type="NCBI Taxonomy" id="13818"/>
    <lineage>
        <taxon>Eukaryota</taxon>
        <taxon>Viridiplantae</taxon>
        <taxon>Streptophyta</taxon>
        <taxon>Embryophyta</taxon>
        <taxon>Tracheophyta</taxon>
        <taxon>Polypodiopsida</taxon>
        <taxon>Polypodiidae</taxon>
        <taxon>Polypodiales</taxon>
        <taxon>Pteridineae</taxon>
        <taxon>Pteridaceae</taxon>
        <taxon>Vittarioideae</taxon>
        <taxon>Adiantum</taxon>
    </lineage>
</organism>
<sequence length="244" mass="27183">MVNRDALIGRARMSVLSVTKEGSSMTDCVLWISFTPMRWCLHSSSTMWGSLQRPVSRSIVNFGQLWVDWGERKGTVGKADCQNTWCTIAKGWESFIEKASWKSFLKKCRIPCEPLAESGDGSDALSLARPSEVLYGDNLILAETFHQAFPSLKFAWYPRCADATPWVDKKCYSDLGVKRLSDVLVGEPAVNTSRSNVLPDLCRKGSIGRGLYRAILGYLADPKHLLSAEARKRMILQLRSVACG</sequence>